<dbReference type="PROSITE" id="PS51257">
    <property type="entry name" value="PROKAR_LIPOPROTEIN"/>
    <property type="match status" value="1"/>
</dbReference>
<dbReference type="RefSeq" id="WP_255890523.1">
    <property type="nucleotide sequence ID" value="NZ_JAFMZM010000003.1"/>
</dbReference>
<proteinExistence type="predicted"/>
<dbReference type="Proteomes" id="UP001596524">
    <property type="component" value="Unassembled WGS sequence"/>
</dbReference>
<keyword evidence="2" id="KW-1185">Reference proteome</keyword>
<evidence type="ECO:0000313" key="1">
    <source>
        <dbReference type="EMBL" id="MFC7358704.1"/>
    </source>
</evidence>
<organism evidence="1 2">
    <name type="scientific">Nocardioides astragali</name>
    <dbReference type="NCBI Taxonomy" id="1776736"/>
    <lineage>
        <taxon>Bacteria</taxon>
        <taxon>Bacillati</taxon>
        <taxon>Actinomycetota</taxon>
        <taxon>Actinomycetes</taxon>
        <taxon>Propionibacteriales</taxon>
        <taxon>Nocardioidaceae</taxon>
        <taxon>Nocardioides</taxon>
    </lineage>
</organism>
<evidence type="ECO:0008006" key="3">
    <source>
        <dbReference type="Google" id="ProtNLM"/>
    </source>
</evidence>
<reference evidence="2" key="1">
    <citation type="journal article" date="2019" name="Int. J. Syst. Evol. Microbiol.">
        <title>The Global Catalogue of Microorganisms (GCM) 10K type strain sequencing project: providing services to taxonomists for standard genome sequencing and annotation.</title>
        <authorList>
            <consortium name="The Broad Institute Genomics Platform"/>
            <consortium name="The Broad Institute Genome Sequencing Center for Infectious Disease"/>
            <person name="Wu L."/>
            <person name="Ma J."/>
        </authorList>
    </citation>
    <scope>NUCLEOTIDE SEQUENCE [LARGE SCALE GENOMIC DNA]</scope>
    <source>
        <strain evidence="2">FCH27</strain>
    </source>
</reference>
<gene>
    <name evidence="1" type="ORF">ACFQO6_00370</name>
</gene>
<sequence length="202" mass="20945">MTLASTRSLRRPVGIGLVGILAATLSACTGRGGGQLPPDGPLFTGAASFGFSFSCERSSASVQLQPPTGRLRIQLSYSDHGANPLGSGFAVHGTVDTVTPLIESMFCIGQEPPPGANELIFLGRYRTTSTAPAGFAPACDSDSPVCRFEVIVRDNDRNGAPTSGDFFSVKLSSATAVTAELDPATVFYTRAGLLRSGNLTVD</sequence>
<comment type="caution">
    <text evidence="1">The sequence shown here is derived from an EMBL/GenBank/DDBJ whole genome shotgun (WGS) entry which is preliminary data.</text>
</comment>
<accession>A0ABW2MWW4</accession>
<protein>
    <recommendedName>
        <fullName evidence="3">Lipoprotein</fullName>
    </recommendedName>
</protein>
<dbReference type="EMBL" id="JBHTCH010000001">
    <property type="protein sequence ID" value="MFC7358704.1"/>
    <property type="molecule type" value="Genomic_DNA"/>
</dbReference>
<evidence type="ECO:0000313" key="2">
    <source>
        <dbReference type="Proteomes" id="UP001596524"/>
    </source>
</evidence>
<name>A0ABW2MWW4_9ACTN</name>